<dbReference type="PANTHER" id="PTHR47966">
    <property type="entry name" value="BETA-SITE APP-CLEAVING ENZYME, ISOFORM A-RELATED"/>
    <property type="match status" value="1"/>
</dbReference>
<evidence type="ECO:0000259" key="6">
    <source>
        <dbReference type="PROSITE" id="PS51767"/>
    </source>
</evidence>
<organism evidence="7 8">
    <name type="scientific">Gymnopilus dilepis</name>
    <dbReference type="NCBI Taxonomy" id="231916"/>
    <lineage>
        <taxon>Eukaryota</taxon>
        <taxon>Fungi</taxon>
        <taxon>Dikarya</taxon>
        <taxon>Basidiomycota</taxon>
        <taxon>Agaricomycotina</taxon>
        <taxon>Agaricomycetes</taxon>
        <taxon>Agaricomycetidae</taxon>
        <taxon>Agaricales</taxon>
        <taxon>Agaricineae</taxon>
        <taxon>Hymenogastraceae</taxon>
        <taxon>Gymnopilus</taxon>
    </lineage>
</organism>
<feature type="active site" evidence="3">
    <location>
        <position position="248"/>
    </location>
</feature>
<dbReference type="Gene3D" id="2.40.70.10">
    <property type="entry name" value="Acid Proteases"/>
    <property type="match status" value="2"/>
</dbReference>
<dbReference type="Proteomes" id="UP000284706">
    <property type="component" value="Unassembled WGS sequence"/>
</dbReference>
<dbReference type="InParanoid" id="A0A409VTC7"/>
<dbReference type="PRINTS" id="PR00792">
    <property type="entry name" value="PEPSIN"/>
</dbReference>
<evidence type="ECO:0000256" key="2">
    <source>
        <dbReference type="ARBA" id="ARBA00022750"/>
    </source>
</evidence>
<feature type="domain" description="Peptidase A1" evidence="6">
    <location>
        <begin position="31"/>
        <end position="366"/>
    </location>
</feature>
<dbReference type="EMBL" id="NHYE01005570">
    <property type="protein sequence ID" value="PPQ69524.1"/>
    <property type="molecule type" value="Genomic_DNA"/>
</dbReference>
<dbReference type="STRING" id="231916.A0A409VTC7"/>
<keyword evidence="4" id="KW-0645">Protease</keyword>
<dbReference type="AlphaFoldDB" id="A0A409VTC7"/>
<dbReference type="InterPro" id="IPR021109">
    <property type="entry name" value="Peptidase_aspartic_dom_sf"/>
</dbReference>
<dbReference type="SUPFAM" id="SSF50630">
    <property type="entry name" value="Acid proteases"/>
    <property type="match status" value="1"/>
</dbReference>
<dbReference type="GO" id="GO:0004190">
    <property type="term" value="F:aspartic-type endopeptidase activity"/>
    <property type="evidence" value="ECO:0007669"/>
    <property type="project" value="UniProtKB-KW"/>
</dbReference>
<accession>A0A409VTC7</accession>
<dbReference type="PROSITE" id="PS51767">
    <property type="entry name" value="PEPTIDASE_A1"/>
    <property type="match status" value="1"/>
</dbReference>
<keyword evidence="4" id="KW-0378">Hydrolase</keyword>
<feature type="active site" evidence="3">
    <location>
        <position position="49"/>
    </location>
</feature>
<protein>
    <recommendedName>
        <fullName evidence="6">Peptidase A1 domain-containing protein</fullName>
    </recommendedName>
</protein>
<feature type="signal peptide" evidence="5">
    <location>
        <begin position="1"/>
        <end position="17"/>
    </location>
</feature>
<comment type="caution">
    <text evidence="7">The sequence shown here is derived from an EMBL/GenBank/DDBJ whole genome shotgun (WGS) entry which is preliminary data.</text>
</comment>
<dbReference type="PANTHER" id="PTHR47966:SF68">
    <property type="entry name" value="PEPTIDASE A1 DOMAIN-CONTAINING PROTEIN"/>
    <property type="match status" value="1"/>
</dbReference>
<dbReference type="GO" id="GO:0006508">
    <property type="term" value="P:proteolysis"/>
    <property type="evidence" value="ECO:0007669"/>
    <property type="project" value="UniProtKB-KW"/>
</dbReference>
<feature type="chain" id="PRO_5019282858" description="Peptidase A1 domain-containing protein" evidence="5">
    <location>
        <begin position="18"/>
        <end position="378"/>
    </location>
</feature>
<evidence type="ECO:0000256" key="1">
    <source>
        <dbReference type="ARBA" id="ARBA00007447"/>
    </source>
</evidence>
<dbReference type="CDD" id="cd05471">
    <property type="entry name" value="pepsin_like"/>
    <property type="match status" value="1"/>
</dbReference>
<dbReference type="GO" id="GO:0000324">
    <property type="term" value="C:fungal-type vacuole"/>
    <property type="evidence" value="ECO:0007669"/>
    <property type="project" value="TreeGrafter"/>
</dbReference>
<keyword evidence="8" id="KW-1185">Reference proteome</keyword>
<reference evidence="7 8" key="1">
    <citation type="journal article" date="2018" name="Evol. Lett.">
        <title>Horizontal gene cluster transfer increased hallucinogenic mushroom diversity.</title>
        <authorList>
            <person name="Reynolds H.T."/>
            <person name="Vijayakumar V."/>
            <person name="Gluck-Thaler E."/>
            <person name="Korotkin H.B."/>
            <person name="Matheny P.B."/>
            <person name="Slot J.C."/>
        </authorList>
    </citation>
    <scope>NUCLEOTIDE SEQUENCE [LARGE SCALE GENOMIC DNA]</scope>
    <source>
        <strain evidence="7 8">SRW20</strain>
    </source>
</reference>
<evidence type="ECO:0000313" key="8">
    <source>
        <dbReference type="Proteomes" id="UP000284706"/>
    </source>
</evidence>
<dbReference type="OrthoDB" id="771136at2759"/>
<proteinExistence type="inferred from homology"/>
<evidence type="ECO:0000256" key="4">
    <source>
        <dbReference type="RuleBase" id="RU000454"/>
    </source>
</evidence>
<dbReference type="InterPro" id="IPR033121">
    <property type="entry name" value="PEPTIDASE_A1"/>
</dbReference>
<evidence type="ECO:0000256" key="3">
    <source>
        <dbReference type="PIRSR" id="PIRSR601461-1"/>
    </source>
</evidence>
<evidence type="ECO:0000313" key="7">
    <source>
        <dbReference type="EMBL" id="PPQ69524.1"/>
    </source>
</evidence>
<dbReference type="InterPro" id="IPR034164">
    <property type="entry name" value="Pepsin-like_dom"/>
</dbReference>
<gene>
    <name evidence="7" type="ORF">CVT26_001782</name>
</gene>
<dbReference type="InterPro" id="IPR001461">
    <property type="entry name" value="Aspartic_peptidase_A1"/>
</dbReference>
<sequence length="378" mass="41061">MRKSVVIGAAVVSVASAAVLDLKISIQNTYSVVHVALGTPPVEHTLLYDTGSSTLWVVDSTCSPTNCPNFSGFNRTAYNVSASRTGQEYPNIPGSIDYTGGFVSGILASDTATVEHTSFRQTFAAITQSTWQALPADGFLGLASSSIAFPNTTSFFENIMQHHLADQPRFGLYGGSGISTVANPSPHNNGVLTFGGSREAQYAHGKVKYVDLEVPFQVYKTPFQGLTIKNSVNKTNYQQTWVGDVVADTGSATIYVPQDYVEEIYSATPWTFAAISTGYRPLCSDFTDDWSVSLTLGATGAEQTYTVTGSMLAIPGYVDDDHCFPPFNYWDSQNIIIGAVWLRNFYTVVDFGSSNPEHYKLRIGFAPLKSEYLPKVQK</sequence>
<keyword evidence="5" id="KW-0732">Signal</keyword>
<dbReference type="Pfam" id="PF00026">
    <property type="entry name" value="Asp"/>
    <property type="match status" value="1"/>
</dbReference>
<name>A0A409VTC7_9AGAR</name>
<dbReference type="PROSITE" id="PS00141">
    <property type="entry name" value="ASP_PROTEASE"/>
    <property type="match status" value="1"/>
</dbReference>
<comment type="similarity">
    <text evidence="1 4">Belongs to the peptidase A1 family.</text>
</comment>
<dbReference type="InterPro" id="IPR001969">
    <property type="entry name" value="Aspartic_peptidase_AS"/>
</dbReference>
<keyword evidence="2 4" id="KW-0064">Aspartyl protease</keyword>
<evidence type="ECO:0000256" key="5">
    <source>
        <dbReference type="SAM" id="SignalP"/>
    </source>
</evidence>